<organism evidence="3 4">
    <name type="scientific">Trifolium medium</name>
    <dbReference type="NCBI Taxonomy" id="97028"/>
    <lineage>
        <taxon>Eukaryota</taxon>
        <taxon>Viridiplantae</taxon>
        <taxon>Streptophyta</taxon>
        <taxon>Embryophyta</taxon>
        <taxon>Tracheophyta</taxon>
        <taxon>Spermatophyta</taxon>
        <taxon>Magnoliopsida</taxon>
        <taxon>eudicotyledons</taxon>
        <taxon>Gunneridae</taxon>
        <taxon>Pentapetalae</taxon>
        <taxon>rosids</taxon>
        <taxon>fabids</taxon>
        <taxon>Fabales</taxon>
        <taxon>Fabaceae</taxon>
        <taxon>Papilionoideae</taxon>
        <taxon>50 kb inversion clade</taxon>
        <taxon>NPAAA clade</taxon>
        <taxon>Hologalegina</taxon>
        <taxon>IRL clade</taxon>
        <taxon>Trifolieae</taxon>
        <taxon>Trifolium</taxon>
    </lineage>
</organism>
<evidence type="ECO:0000313" key="4">
    <source>
        <dbReference type="Proteomes" id="UP000265520"/>
    </source>
</evidence>
<comment type="caution">
    <text evidence="3">The sequence shown here is derived from an EMBL/GenBank/DDBJ whole genome shotgun (WGS) entry which is preliminary data.</text>
</comment>
<feature type="compositionally biased region" description="Polar residues" evidence="1">
    <location>
        <begin position="46"/>
        <end position="63"/>
    </location>
</feature>
<feature type="signal peptide" evidence="2">
    <location>
        <begin position="1"/>
        <end position="21"/>
    </location>
</feature>
<feature type="chain" id="PRO_5017231462" evidence="2">
    <location>
        <begin position="22"/>
        <end position="82"/>
    </location>
</feature>
<keyword evidence="4" id="KW-1185">Reference proteome</keyword>
<dbReference type="EMBL" id="LXQA010199317">
    <property type="protein sequence ID" value="MCI32857.1"/>
    <property type="molecule type" value="Genomic_DNA"/>
</dbReference>
<protein>
    <submittedName>
        <fullName evidence="3">Uncharacterized protein</fullName>
    </submittedName>
</protein>
<accession>A0A392R9H2</accession>
<reference evidence="3 4" key="1">
    <citation type="journal article" date="2018" name="Front. Plant Sci.">
        <title>Red Clover (Trifolium pratense) and Zigzag Clover (T. medium) - A Picture of Genomic Similarities and Differences.</title>
        <authorList>
            <person name="Dluhosova J."/>
            <person name="Istvanek J."/>
            <person name="Nedelnik J."/>
            <person name="Repkova J."/>
        </authorList>
    </citation>
    <scope>NUCLEOTIDE SEQUENCE [LARGE SCALE GENOMIC DNA]</scope>
    <source>
        <strain evidence="4">cv. 10/8</strain>
        <tissue evidence="3">Leaf</tissue>
    </source>
</reference>
<name>A0A392R9H2_9FABA</name>
<sequence>MAVSLSLVLLILFNSTITTAARNPLSPPPPDPFKAQPSEISFPLTPVTNNTDLKPQHSNNYRSSPPWVIIGLAVRLGLVSTI</sequence>
<feature type="region of interest" description="Disordered" evidence="1">
    <location>
        <begin position="21"/>
        <end position="63"/>
    </location>
</feature>
<evidence type="ECO:0000313" key="3">
    <source>
        <dbReference type="EMBL" id="MCI32857.1"/>
    </source>
</evidence>
<evidence type="ECO:0000256" key="1">
    <source>
        <dbReference type="SAM" id="MobiDB-lite"/>
    </source>
</evidence>
<proteinExistence type="predicted"/>
<evidence type="ECO:0000256" key="2">
    <source>
        <dbReference type="SAM" id="SignalP"/>
    </source>
</evidence>
<keyword evidence="2" id="KW-0732">Signal</keyword>
<dbReference type="AlphaFoldDB" id="A0A392R9H2"/>
<dbReference type="Proteomes" id="UP000265520">
    <property type="component" value="Unassembled WGS sequence"/>
</dbReference>